<dbReference type="InterPro" id="IPR031782">
    <property type="entry name" value="LIP1_N"/>
</dbReference>
<comment type="caution">
    <text evidence="7">The sequence shown here is derived from an EMBL/GenBank/DDBJ whole genome shotgun (WGS) entry which is preliminary data.</text>
</comment>
<evidence type="ECO:0000313" key="7">
    <source>
        <dbReference type="EMBL" id="KAJ8934398.1"/>
    </source>
</evidence>
<dbReference type="EMBL" id="JANEYF010003732">
    <property type="protein sequence ID" value="KAJ8934398.1"/>
    <property type="molecule type" value="Genomic_DNA"/>
</dbReference>
<dbReference type="Proteomes" id="UP001162156">
    <property type="component" value="Unassembled WGS sequence"/>
</dbReference>
<dbReference type="Gene3D" id="3.80.10.10">
    <property type="entry name" value="Ribonuclease Inhibitor"/>
    <property type="match status" value="1"/>
</dbReference>
<sequence>MNTMDISHVASLLRPVSSEVFNGRGKLCLSAIYLNKLNCAFDTNINEDLNLSFHIVQTSNAKANLIRDLQFLLDLVQRTISLKIIPDVNDEFNNVNITRFKNIKVLEIHKLDIQNVLGIQKLRSQLQELTCCHSLSCLSDILDKCGGDNSQRYSWNELKKANFSHNRIVELESFDCTLSLNTLDLSHNQLKKILVLNNNFIEDLTGLTALLHLVQLDLSQNCLLDHKMLLSISHLPCLQWLNLQGNPVSFHPHHRSITCNYLNKNSSTLKFVLDNVPLNKTEKTLTGSLYPIFQSCIQSASSNNSSDESTNGSIQERTRKIRNVTIEDDSTVKEEKMSIATPTVSSQHLEIKKQMEHLREEYGESWLYRRSGLLVQDVLGFEKTSVLSSTPYESAIDTYLPNNGQIDTIYDSTQFTTAEGSSALNPSTSNEENFDTIDDSTIFSNTVQEQDDISDASDGEDICSGGEESIYLATNKNESDQVFVVITETHISERDVTTSKEKARWHINTIIGCEKFDNNQDIIKIEFDTLRRDRKQRIYELDPGESETFYNSIQEKINTVQKPVEKKKMYQCMKCSELFPERNKNALLDGPSVTCPNCKSNLVVESV</sequence>
<keyword evidence="2" id="KW-0963">Cytoplasm</keyword>
<keyword evidence="8" id="KW-1185">Reference proteome</keyword>
<dbReference type="SUPFAM" id="SSF52075">
    <property type="entry name" value="Outer arm dynein light chain 1"/>
    <property type="match status" value="1"/>
</dbReference>
<dbReference type="PANTHER" id="PTHR15454">
    <property type="entry name" value="NISCHARIN RELATED"/>
    <property type="match status" value="1"/>
</dbReference>
<name>A0AAV8X778_9CUCU</name>
<gene>
    <name evidence="7" type="ORF">NQ314_013439</name>
</gene>
<dbReference type="PANTHER" id="PTHR15454:SF69">
    <property type="entry name" value="SERINE_THREONINE-PROTEIN KINASE 11-INTERACTING PROTEIN"/>
    <property type="match status" value="1"/>
</dbReference>
<evidence type="ECO:0000256" key="1">
    <source>
        <dbReference type="ARBA" id="ARBA00004496"/>
    </source>
</evidence>
<comment type="subcellular location">
    <subcellularLocation>
        <location evidence="1">Cytoplasm</location>
    </subcellularLocation>
</comment>
<protein>
    <recommendedName>
        <fullName evidence="6">LKB1 serine/threonine kinase interacting protein 1 N-terminal domain-containing protein</fullName>
    </recommendedName>
</protein>
<evidence type="ECO:0000256" key="5">
    <source>
        <dbReference type="SAM" id="MobiDB-lite"/>
    </source>
</evidence>
<reference evidence="7" key="1">
    <citation type="journal article" date="2023" name="Insect Mol. Biol.">
        <title>Genome sequencing provides insights into the evolution of gene families encoding plant cell wall-degrading enzymes in longhorned beetles.</title>
        <authorList>
            <person name="Shin N.R."/>
            <person name="Okamura Y."/>
            <person name="Kirsch R."/>
            <person name="Pauchet Y."/>
        </authorList>
    </citation>
    <scope>NUCLEOTIDE SEQUENCE</scope>
    <source>
        <strain evidence="7">RBIC_L_NR</strain>
    </source>
</reference>
<feature type="domain" description="LKB1 serine/threonine kinase interacting protein 1 N-terminal" evidence="6">
    <location>
        <begin position="6"/>
        <end position="85"/>
    </location>
</feature>
<evidence type="ECO:0000256" key="3">
    <source>
        <dbReference type="ARBA" id="ARBA00022614"/>
    </source>
</evidence>
<evidence type="ECO:0000256" key="4">
    <source>
        <dbReference type="ARBA" id="ARBA00022737"/>
    </source>
</evidence>
<feature type="region of interest" description="Disordered" evidence="5">
    <location>
        <begin position="300"/>
        <end position="320"/>
    </location>
</feature>
<organism evidence="7 8">
    <name type="scientific">Rhamnusium bicolor</name>
    <dbReference type="NCBI Taxonomy" id="1586634"/>
    <lineage>
        <taxon>Eukaryota</taxon>
        <taxon>Metazoa</taxon>
        <taxon>Ecdysozoa</taxon>
        <taxon>Arthropoda</taxon>
        <taxon>Hexapoda</taxon>
        <taxon>Insecta</taxon>
        <taxon>Pterygota</taxon>
        <taxon>Neoptera</taxon>
        <taxon>Endopterygota</taxon>
        <taxon>Coleoptera</taxon>
        <taxon>Polyphaga</taxon>
        <taxon>Cucujiformia</taxon>
        <taxon>Chrysomeloidea</taxon>
        <taxon>Cerambycidae</taxon>
        <taxon>Lepturinae</taxon>
        <taxon>Rhagiini</taxon>
        <taxon>Rhamnusium</taxon>
    </lineage>
</organism>
<dbReference type="InterPro" id="IPR001611">
    <property type="entry name" value="Leu-rich_rpt"/>
</dbReference>
<dbReference type="InterPro" id="IPR032675">
    <property type="entry name" value="LRR_dom_sf"/>
</dbReference>
<dbReference type="AlphaFoldDB" id="A0AAV8X778"/>
<feature type="compositionally biased region" description="Low complexity" evidence="5">
    <location>
        <begin position="300"/>
        <end position="313"/>
    </location>
</feature>
<dbReference type="GO" id="GO:0005737">
    <property type="term" value="C:cytoplasm"/>
    <property type="evidence" value="ECO:0007669"/>
    <property type="project" value="UniProtKB-SubCell"/>
</dbReference>
<evidence type="ECO:0000313" key="8">
    <source>
        <dbReference type="Proteomes" id="UP001162156"/>
    </source>
</evidence>
<keyword evidence="4" id="KW-0677">Repeat</keyword>
<evidence type="ECO:0000259" key="6">
    <source>
        <dbReference type="Pfam" id="PF15904"/>
    </source>
</evidence>
<accession>A0AAV8X778</accession>
<keyword evidence="3" id="KW-0433">Leucine-rich repeat</keyword>
<evidence type="ECO:0000256" key="2">
    <source>
        <dbReference type="ARBA" id="ARBA00022490"/>
    </source>
</evidence>
<proteinExistence type="predicted"/>
<dbReference type="PROSITE" id="PS51450">
    <property type="entry name" value="LRR"/>
    <property type="match status" value="1"/>
</dbReference>
<dbReference type="Pfam" id="PF15904">
    <property type="entry name" value="LIP1"/>
    <property type="match status" value="1"/>
</dbReference>